<dbReference type="KEGG" id="dpp:DICPUDRAFT_81911"/>
<feature type="domain" description="BRO1" evidence="2">
    <location>
        <begin position="86"/>
        <end position="359"/>
    </location>
</feature>
<dbReference type="RefSeq" id="XP_003291228.1">
    <property type="nucleotide sequence ID" value="XM_003291180.1"/>
</dbReference>
<name>F0ZUY7_DICPU</name>
<dbReference type="VEuPathDB" id="AmoebaDB:DICPUDRAFT_81911"/>
<keyword evidence="4" id="KW-1185">Reference proteome</keyword>
<proteinExistence type="inferred from homology"/>
<dbReference type="AlphaFoldDB" id="F0ZUY7"/>
<dbReference type="Pfam" id="PF03097">
    <property type="entry name" value="BRO1"/>
    <property type="match status" value="1"/>
</dbReference>
<dbReference type="InterPro" id="IPR038898">
    <property type="entry name" value="BROX"/>
</dbReference>
<evidence type="ECO:0000313" key="4">
    <source>
        <dbReference type="Proteomes" id="UP000001064"/>
    </source>
</evidence>
<accession>F0ZUY7</accession>
<dbReference type="eggNOG" id="ENOG502QQ6G">
    <property type="taxonomic scope" value="Eukaryota"/>
</dbReference>
<organism evidence="3 4">
    <name type="scientific">Dictyostelium purpureum</name>
    <name type="common">Slime mold</name>
    <dbReference type="NCBI Taxonomy" id="5786"/>
    <lineage>
        <taxon>Eukaryota</taxon>
        <taxon>Amoebozoa</taxon>
        <taxon>Evosea</taxon>
        <taxon>Eumycetozoa</taxon>
        <taxon>Dictyostelia</taxon>
        <taxon>Dictyosteliales</taxon>
        <taxon>Dictyosteliaceae</taxon>
        <taxon>Dictyostelium</taxon>
    </lineage>
</organism>
<evidence type="ECO:0000313" key="3">
    <source>
        <dbReference type="EMBL" id="EGC32230.1"/>
    </source>
</evidence>
<dbReference type="Proteomes" id="UP000001064">
    <property type="component" value="Unassembled WGS sequence"/>
</dbReference>
<evidence type="ECO:0000259" key="2">
    <source>
        <dbReference type="PROSITE" id="PS51180"/>
    </source>
</evidence>
<comment type="similarity">
    <text evidence="1">Belongs to the BROX family.</text>
</comment>
<gene>
    <name evidence="3" type="ORF">DICPUDRAFT_81911</name>
</gene>
<dbReference type="InterPro" id="IPR004328">
    <property type="entry name" value="BRO1_dom"/>
</dbReference>
<dbReference type="Gene3D" id="1.25.40.280">
    <property type="entry name" value="alix/aip1 like domains"/>
    <property type="match status" value="1"/>
</dbReference>
<dbReference type="PROSITE" id="PS51180">
    <property type="entry name" value="BRO1"/>
    <property type="match status" value="1"/>
</dbReference>
<dbReference type="PANTHER" id="PTHR23032:SF15">
    <property type="entry name" value="BRO1 DOMAIN-CONTAINING PROTEIN"/>
    <property type="match status" value="1"/>
</dbReference>
<protein>
    <recommendedName>
        <fullName evidence="2">BRO1 domain-containing protein</fullName>
    </recommendedName>
</protein>
<sequence length="364" mass="41462">MNEIEKPWKLLMIKFEIPQSKRIQFEKIIRTQTPESASKLATASLTRNEMIIIIEKSSPSSIIMACEKYIPDLYGLVSTVEDNNTLRLNEQLSFNWSSIASKSFYSGFSLRFELIMNLVTYGFAHYNRAAEINDSSNEANFDENAKLIINHLKIAAGIYNFITSFEMPRWQHPPEDRPVECHNNFILAMYELCLSTALAVTVRKALKQGTSPGVISKLSCEAWHRAEMSKSFLKDLGSQFYKKLPKSLRTYYSTLIKLQHSTTMMFMALNSKSQQNFGDALGYFSIALPLLKVKKPSETRIANILNGLITEIQNESNTFSKENEVIYFQKKSDPNSLEKPSPMAKSIINMITFSPPCPSFIDIH</sequence>
<dbReference type="GeneID" id="10507421"/>
<dbReference type="EMBL" id="GL871204">
    <property type="protein sequence ID" value="EGC32230.1"/>
    <property type="molecule type" value="Genomic_DNA"/>
</dbReference>
<dbReference type="OrthoDB" id="10266451at2759"/>
<evidence type="ECO:0000256" key="1">
    <source>
        <dbReference type="ARBA" id="ARBA00008901"/>
    </source>
</evidence>
<dbReference type="OMA" id="WHEKIPS"/>
<dbReference type="CDD" id="cd09247">
    <property type="entry name" value="BRO1_Alix_like_2"/>
    <property type="match status" value="1"/>
</dbReference>
<dbReference type="SMART" id="SM01041">
    <property type="entry name" value="BRO1"/>
    <property type="match status" value="1"/>
</dbReference>
<dbReference type="STRING" id="5786.F0ZUY7"/>
<dbReference type="PANTHER" id="PTHR23032">
    <property type="entry name" value="BRO1 DOMAIN-CONTAINING PROTEIN BROX"/>
    <property type="match status" value="1"/>
</dbReference>
<dbReference type="InterPro" id="IPR038499">
    <property type="entry name" value="BRO1_sf"/>
</dbReference>
<dbReference type="InParanoid" id="F0ZUY7"/>
<reference evidence="4" key="1">
    <citation type="journal article" date="2011" name="Genome Biol.">
        <title>Comparative genomics of the social amoebae Dictyostelium discoideum and Dictyostelium purpureum.</title>
        <authorList>
            <consortium name="US DOE Joint Genome Institute (JGI-PGF)"/>
            <person name="Sucgang R."/>
            <person name="Kuo A."/>
            <person name="Tian X."/>
            <person name="Salerno W."/>
            <person name="Parikh A."/>
            <person name="Feasley C.L."/>
            <person name="Dalin E."/>
            <person name="Tu H."/>
            <person name="Huang E."/>
            <person name="Barry K."/>
            <person name="Lindquist E."/>
            <person name="Shapiro H."/>
            <person name="Bruce D."/>
            <person name="Schmutz J."/>
            <person name="Salamov A."/>
            <person name="Fey P."/>
            <person name="Gaudet P."/>
            <person name="Anjard C."/>
            <person name="Babu M.M."/>
            <person name="Basu S."/>
            <person name="Bushmanova Y."/>
            <person name="van der Wel H."/>
            <person name="Katoh-Kurasawa M."/>
            <person name="Dinh C."/>
            <person name="Coutinho P.M."/>
            <person name="Saito T."/>
            <person name="Elias M."/>
            <person name="Schaap P."/>
            <person name="Kay R.R."/>
            <person name="Henrissat B."/>
            <person name="Eichinger L."/>
            <person name="Rivero F."/>
            <person name="Putnam N.H."/>
            <person name="West C.M."/>
            <person name="Loomis W.F."/>
            <person name="Chisholm R.L."/>
            <person name="Shaulsky G."/>
            <person name="Strassmann J.E."/>
            <person name="Queller D.C."/>
            <person name="Kuspa A."/>
            <person name="Grigoriev I.V."/>
        </authorList>
    </citation>
    <scope>NUCLEOTIDE SEQUENCE [LARGE SCALE GENOMIC DNA]</scope>
    <source>
        <strain evidence="4">QSDP1</strain>
    </source>
</reference>